<name>A0A286UID5_9AGAM</name>
<evidence type="ECO:0000313" key="1">
    <source>
        <dbReference type="EMBL" id="PAV19279.1"/>
    </source>
</evidence>
<reference evidence="1 2" key="1">
    <citation type="journal article" date="2017" name="Mol. Ecol.">
        <title>Comparative and population genomic landscape of Phellinus noxius: A hypervariable fungus causing root rot in trees.</title>
        <authorList>
            <person name="Chung C.L."/>
            <person name="Lee T.J."/>
            <person name="Akiba M."/>
            <person name="Lee H.H."/>
            <person name="Kuo T.H."/>
            <person name="Liu D."/>
            <person name="Ke H.M."/>
            <person name="Yokoi T."/>
            <person name="Roa M.B."/>
            <person name="Lu M.J."/>
            <person name="Chang Y.Y."/>
            <person name="Ann P.J."/>
            <person name="Tsai J.N."/>
            <person name="Chen C.Y."/>
            <person name="Tzean S.S."/>
            <person name="Ota Y."/>
            <person name="Hattori T."/>
            <person name="Sahashi N."/>
            <person name="Liou R.F."/>
            <person name="Kikuchi T."/>
            <person name="Tsai I.J."/>
        </authorList>
    </citation>
    <scope>NUCLEOTIDE SEQUENCE [LARGE SCALE GENOMIC DNA]</scope>
    <source>
        <strain evidence="1 2">FFPRI411160</strain>
    </source>
</reference>
<dbReference type="Proteomes" id="UP000217199">
    <property type="component" value="Unassembled WGS sequence"/>
</dbReference>
<dbReference type="InParanoid" id="A0A286UID5"/>
<organism evidence="1 2">
    <name type="scientific">Pyrrhoderma noxium</name>
    <dbReference type="NCBI Taxonomy" id="2282107"/>
    <lineage>
        <taxon>Eukaryota</taxon>
        <taxon>Fungi</taxon>
        <taxon>Dikarya</taxon>
        <taxon>Basidiomycota</taxon>
        <taxon>Agaricomycotina</taxon>
        <taxon>Agaricomycetes</taxon>
        <taxon>Hymenochaetales</taxon>
        <taxon>Hymenochaetaceae</taxon>
        <taxon>Pyrrhoderma</taxon>
    </lineage>
</organism>
<dbReference type="EMBL" id="NBII01000004">
    <property type="protein sequence ID" value="PAV19279.1"/>
    <property type="molecule type" value="Genomic_DNA"/>
</dbReference>
<evidence type="ECO:0000313" key="2">
    <source>
        <dbReference type="Proteomes" id="UP000217199"/>
    </source>
</evidence>
<protein>
    <submittedName>
        <fullName evidence="1">Uncharacterized protein</fullName>
    </submittedName>
</protein>
<gene>
    <name evidence="1" type="ORF">PNOK_0421200</name>
</gene>
<dbReference type="AlphaFoldDB" id="A0A286UID5"/>
<accession>A0A286UID5</accession>
<comment type="caution">
    <text evidence="1">The sequence shown here is derived from an EMBL/GenBank/DDBJ whole genome shotgun (WGS) entry which is preliminary data.</text>
</comment>
<sequence>MGIIPNHYISVYSGTDKATQKNLTNEESTNLFIYGSPYGATPDHVKQSHSNDRHEGCKPVDNIPFFDSRKVSFGSPSHTEDYSYTSH</sequence>
<proteinExistence type="predicted"/>
<keyword evidence="2" id="KW-1185">Reference proteome</keyword>